<dbReference type="GO" id="GO:0071555">
    <property type="term" value="P:cell wall organization"/>
    <property type="evidence" value="ECO:0007669"/>
    <property type="project" value="TreeGrafter"/>
</dbReference>
<evidence type="ECO:0000256" key="3">
    <source>
        <dbReference type="ARBA" id="ARBA00022679"/>
    </source>
</evidence>
<dbReference type="EMBL" id="RHPJ01000004">
    <property type="protein sequence ID" value="TGO04020.1"/>
    <property type="molecule type" value="Genomic_DNA"/>
</dbReference>
<keyword evidence="5 9" id="KW-1133">Transmembrane helix</keyword>
<gene>
    <name evidence="10" type="ORF">SERN_2611</name>
</gene>
<dbReference type="GO" id="GO:0016780">
    <property type="term" value="F:phosphotransferase activity, for other substituted phosphate groups"/>
    <property type="evidence" value="ECO:0007669"/>
    <property type="project" value="InterPro"/>
</dbReference>
<name>A0A4Z1DYC5_9MICO</name>
<dbReference type="GO" id="GO:0005886">
    <property type="term" value="C:plasma membrane"/>
    <property type="evidence" value="ECO:0007669"/>
    <property type="project" value="UniProtKB-SubCell"/>
</dbReference>
<feature type="transmembrane region" description="Helical" evidence="9">
    <location>
        <begin position="196"/>
        <end position="216"/>
    </location>
</feature>
<keyword evidence="3 10" id="KW-0808">Transferase</keyword>
<feature type="binding site" evidence="7">
    <location>
        <position position="225"/>
    </location>
    <ligand>
        <name>Mg(2+)</name>
        <dbReference type="ChEBI" id="CHEBI:18420"/>
    </ligand>
</feature>
<keyword evidence="6 9" id="KW-0472">Membrane</keyword>
<sequence>MRIYLLVVVVAAAVTFVATPLVRVLARRVNAVTPLRDRDVHAVPTPRMGGIAMFAGFAVALLIASRTDFLGDAFTISSQAWAILAAAGLICLLGAADDIWDLDWMTKLVGQILCAGLMVWQGVQLITVPLFDSIAILSPRMLLAITLLVVLVAINAVNFVDGLDGLAAGLIAIGGTAFFVYTYLLTRSTESDYSNLATLVIAAVVGACLGFLPHNFFRASIFMGDSGAMFLGLTVSAASIVVTGNIDPGASQQLTEFVGFPAFLPILLPVAVMVVPLIDLVFAVVRRVAAGKSPFAADGLHLHHRLMARGHSHRRTVVILYAWTTVFAFGAVALAFLPLRTVVIALTVVVVVGIVLTIVPLPVRRTRPRASSRHVRTAERPPAESPRPETRV</sequence>
<feature type="transmembrane region" description="Helical" evidence="9">
    <location>
        <begin position="343"/>
        <end position="363"/>
    </location>
</feature>
<dbReference type="GO" id="GO:0009103">
    <property type="term" value="P:lipopolysaccharide biosynthetic process"/>
    <property type="evidence" value="ECO:0007669"/>
    <property type="project" value="TreeGrafter"/>
</dbReference>
<feature type="compositionally biased region" description="Basic and acidic residues" evidence="8">
    <location>
        <begin position="376"/>
        <end position="392"/>
    </location>
</feature>
<keyword evidence="2" id="KW-1003">Cell membrane</keyword>
<feature type="binding site" evidence="7">
    <location>
        <position position="158"/>
    </location>
    <ligand>
        <name>Mg(2+)</name>
        <dbReference type="ChEBI" id="CHEBI:18420"/>
    </ligand>
</feature>
<organism evidence="10 11">
    <name type="scientific">Serinibacter arcticus</name>
    <dbReference type="NCBI Taxonomy" id="1655435"/>
    <lineage>
        <taxon>Bacteria</taxon>
        <taxon>Bacillati</taxon>
        <taxon>Actinomycetota</taxon>
        <taxon>Actinomycetes</taxon>
        <taxon>Micrococcales</taxon>
        <taxon>Beutenbergiaceae</taxon>
        <taxon>Serinibacter</taxon>
    </lineage>
</organism>
<dbReference type="InterPro" id="IPR000715">
    <property type="entry name" value="Glycosyl_transferase_4"/>
</dbReference>
<dbReference type="AlphaFoldDB" id="A0A4Z1DYC5"/>
<feature type="transmembrane region" description="Helical" evidence="9">
    <location>
        <begin position="76"/>
        <end position="96"/>
    </location>
</feature>
<accession>A0A4Z1DYC5</accession>
<evidence type="ECO:0000313" key="10">
    <source>
        <dbReference type="EMBL" id="TGO04020.1"/>
    </source>
</evidence>
<evidence type="ECO:0000256" key="2">
    <source>
        <dbReference type="ARBA" id="ARBA00022475"/>
    </source>
</evidence>
<dbReference type="PANTHER" id="PTHR22926">
    <property type="entry name" value="PHOSPHO-N-ACETYLMURAMOYL-PENTAPEPTIDE-TRANSFERASE"/>
    <property type="match status" value="1"/>
</dbReference>
<keyword evidence="4 9" id="KW-0812">Transmembrane</keyword>
<feature type="region of interest" description="Disordered" evidence="8">
    <location>
        <begin position="369"/>
        <end position="392"/>
    </location>
</feature>
<dbReference type="Pfam" id="PF00953">
    <property type="entry name" value="Glycos_transf_4"/>
    <property type="match status" value="1"/>
</dbReference>
<dbReference type="OrthoDB" id="9783652at2"/>
<evidence type="ECO:0000256" key="1">
    <source>
        <dbReference type="ARBA" id="ARBA00004651"/>
    </source>
</evidence>
<evidence type="ECO:0000313" key="11">
    <source>
        <dbReference type="Proteomes" id="UP000297318"/>
    </source>
</evidence>
<dbReference type="GO" id="GO:0044038">
    <property type="term" value="P:cell wall macromolecule biosynthetic process"/>
    <property type="evidence" value="ECO:0007669"/>
    <property type="project" value="TreeGrafter"/>
</dbReference>
<evidence type="ECO:0000256" key="6">
    <source>
        <dbReference type="ARBA" id="ARBA00023136"/>
    </source>
</evidence>
<keyword evidence="11" id="KW-1185">Reference proteome</keyword>
<keyword evidence="7" id="KW-0479">Metal-binding</keyword>
<evidence type="ECO:0000256" key="5">
    <source>
        <dbReference type="ARBA" id="ARBA00022989"/>
    </source>
</evidence>
<comment type="cofactor">
    <cofactor evidence="7">
        <name>Mg(2+)</name>
        <dbReference type="ChEBI" id="CHEBI:18420"/>
    </cofactor>
</comment>
<dbReference type="PANTHER" id="PTHR22926:SF3">
    <property type="entry name" value="UNDECAPRENYL-PHOSPHATE ALPHA-N-ACETYLGLUCOSAMINYL 1-PHOSPHATE TRANSFERASE"/>
    <property type="match status" value="1"/>
</dbReference>
<proteinExistence type="predicted"/>
<reference evidence="10 11" key="1">
    <citation type="submission" date="2018-11" db="EMBL/GenBank/DDBJ databases">
        <title>Complete genome sequencing of the Actinobacteria Serinibacter sp. K3-2.</title>
        <authorList>
            <person name="Rakitin A.L."/>
            <person name="Beletsky A.V."/>
            <person name="Mardanov A.V."/>
            <person name="Ravin N.V."/>
            <person name="Gromova A.S."/>
            <person name="Filippova S.N."/>
            <person name="Gal'Chenko V.F."/>
        </authorList>
    </citation>
    <scope>NUCLEOTIDE SEQUENCE [LARGE SCALE GENOMIC DNA]</scope>
    <source>
        <strain evidence="10 11">K3-2</strain>
    </source>
</reference>
<feature type="transmembrane region" description="Helical" evidence="9">
    <location>
        <begin position="166"/>
        <end position="184"/>
    </location>
</feature>
<evidence type="ECO:0000256" key="7">
    <source>
        <dbReference type="PIRSR" id="PIRSR600715-1"/>
    </source>
</evidence>
<feature type="transmembrane region" description="Helical" evidence="9">
    <location>
        <begin position="317"/>
        <end position="337"/>
    </location>
</feature>
<evidence type="ECO:0000256" key="9">
    <source>
        <dbReference type="SAM" id="Phobius"/>
    </source>
</evidence>
<comment type="subcellular location">
    <subcellularLocation>
        <location evidence="1">Cell membrane</location>
        <topology evidence="1">Multi-pass membrane protein</topology>
    </subcellularLocation>
</comment>
<feature type="transmembrane region" description="Helical" evidence="9">
    <location>
        <begin position="228"/>
        <end position="246"/>
    </location>
</feature>
<feature type="transmembrane region" description="Helical" evidence="9">
    <location>
        <begin position="266"/>
        <end position="285"/>
    </location>
</feature>
<feature type="transmembrane region" description="Helical" evidence="9">
    <location>
        <begin position="108"/>
        <end position="128"/>
    </location>
</feature>
<dbReference type="CDD" id="cd06853">
    <property type="entry name" value="GT_WecA_like"/>
    <property type="match status" value="1"/>
</dbReference>
<evidence type="ECO:0000256" key="8">
    <source>
        <dbReference type="SAM" id="MobiDB-lite"/>
    </source>
</evidence>
<feature type="transmembrane region" description="Helical" evidence="9">
    <location>
        <begin position="6"/>
        <end position="26"/>
    </location>
</feature>
<evidence type="ECO:0000256" key="4">
    <source>
        <dbReference type="ARBA" id="ARBA00022692"/>
    </source>
</evidence>
<dbReference type="GO" id="GO:0046872">
    <property type="term" value="F:metal ion binding"/>
    <property type="evidence" value="ECO:0007669"/>
    <property type="project" value="UniProtKB-KW"/>
</dbReference>
<dbReference type="RefSeq" id="WP_135850629.1">
    <property type="nucleotide sequence ID" value="NZ_RHPJ01000004.1"/>
</dbReference>
<protein>
    <submittedName>
        <fullName evidence="10">Undecaprenyl-phosphate N-acetylglucosaminyl 1-phosphate transferase</fullName>
    </submittedName>
</protein>
<comment type="caution">
    <text evidence="10">The sequence shown here is derived from an EMBL/GenBank/DDBJ whole genome shotgun (WGS) entry which is preliminary data.</text>
</comment>
<feature type="transmembrane region" description="Helical" evidence="9">
    <location>
        <begin position="47"/>
        <end position="64"/>
    </location>
</feature>
<feature type="transmembrane region" description="Helical" evidence="9">
    <location>
        <begin position="134"/>
        <end position="154"/>
    </location>
</feature>
<keyword evidence="7" id="KW-0460">Magnesium</keyword>
<dbReference type="Proteomes" id="UP000297318">
    <property type="component" value="Unassembled WGS sequence"/>
</dbReference>